<name>A0A6G0WL10_9STRA</name>
<proteinExistence type="predicted"/>
<accession>A0A6G0WL10</accession>
<comment type="caution">
    <text evidence="1">The sequence shown here is derived from an EMBL/GenBank/DDBJ whole genome shotgun (WGS) entry which is preliminary data.</text>
</comment>
<organism evidence="1 2">
    <name type="scientific">Aphanomyces euteiches</name>
    <dbReference type="NCBI Taxonomy" id="100861"/>
    <lineage>
        <taxon>Eukaryota</taxon>
        <taxon>Sar</taxon>
        <taxon>Stramenopiles</taxon>
        <taxon>Oomycota</taxon>
        <taxon>Saprolegniomycetes</taxon>
        <taxon>Saprolegniales</taxon>
        <taxon>Verrucalvaceae</taxon>
        <taxon>Aphanomyces</taxon>
    </lineage>
</organism>
<dbReference type="InterPro" id="IPR032675">
    <property type="entry name" value="LRR_dom_sf"/>
</dbReference>
<keyword evidence="2" id="KW-1185">Reference proteome</keyword>
<dbReference type="AlphaFoldDB" id="A0A6G0WL10"/>
<dbReference type="EMBL" id="VJMJ01000184">
    <property type="protein sequence ID" value="KAF0727953.1"/>
    <property type="molecule type" value="Genomic_DNA"/>
</dbReference>
<reference evidence="1 2" key="1">
    <citation type="submission" date="2019-07" db="EMBL/GenBank/DDBJ databases">
        <title>Genomics analysis of Aphanomyces spp. identifies a new class of oomycete effector associated with host adaptation.</title>
        <authorList>
            <person name="Gaulin E."/>
        </authorList>
    </citation>
    <scope>NUCLEOTIDE SEQUENCE [LARGE SCALE GENOMIC DNA]</scope>
    <source>
        <strain evidence="1 2">ATCC 201684</strain>
    </source>
</reference>
<sequence>MPEDITSVMSIAEAIESNNSIEHLELDDEPVGLSGIKRLIKSGTSPERAVQLRSIHVNNCELSRKSHLAIRRFARKSGVKISLKR</sequence>
<evidence type="ECO:0000313" key="1">
    <source>
        <dbReference type="EMBL" id="KAF0727953.1"/>
    </source>
</evidence>
<evidence type="ECO:0000313" key="2">
    <source>
        <dbReference type="Proteomes" id="UP000481153"/>
    </source>
</evidence>
<dbReference type="Proteomes" id="UP000481153">
    <property type="component" value="Unassembled WGS sequence"/>
</dbReference>
<protein>
    <submittedName>
        <fullName evidence="1">Uncharacterized protein</fullName>
    </submittedName>
</protein>
<gene>
    <name evidence="1" type="ORF">Ae201684_014064</name>
</gene>
<dbReference type="SUPFAM" id="SSF52047">
    <property type="entry name" value="RNI-like"/>
    <property type="match status" value="1"/>
</dbReference>
<dbReference type="Gene3D" id="3.80.10.10">
    <property type="entry name" value="Ribonuclease Inhibitor"/>
    <property type="match status" value="1"/>
</dbReference>
<dbReference type="VEuPathDB" id="FungiDB:AeMF1_018639"/>